<dbReference type="Gene3D" id="3.30.470.20">
    <property type="entry name" value="ATP-grasp fold, B domain"/>
    <property type="match status" value="1"/>
</dbReference>
<evidence type="ECO:0000259" key="2">
    <source>
        <dbReference type="Pfam" id="PF01326"/>
    </source>
</evidence>
<dbReference type="PANTHER" id="PTHR43615">
    <property type="entry name" value="PHOSPHOENOLPYRUVATE SYNTHASE-RELATED"/>
    <property type="match status" value="1"/>
</dbReference>
<dbReference type="InterPro" id="IPR013815">
    <property type="entry name" value="ATP_grasp_subdomain_1"/>
</dbReference>
<dbReference type="SUPFAM" id="SSF56059">
    <property type="entry name" value="Glutathione synthetase ATP-binding domain-like"/>
    <property type="match status" value="1"/>
</dbReference>
<reference evidence="3 4" key="1">
    <citation type="submission" date="2018-09" db="EMBL/GenBank/DDBJ databases">
        <title>Phylogenetic diversity of Pectobacterium and Dickeya strains causing blackleg disease of potato in Morocco.</title>
        <authorList>
            <person name="Oulghazi S."/>
            <person name="Moumni M."/>
            <person name="Faure D."/>
        </authorList>
    </citation>
    <scope>NUCLEOTIDE SEQUENCE [LARGE SCALE GENOMIC DNA]</scope>
    <source>
        <strain evidence="3 4">S4.16.03.LID</strain>
    </source>
</reference>
<proteinExistence type="predicted"/>
<evidence type="ECO:0000313" key="3">
    <source>
        <dbReference type="EMBL" id="RJL76090.1"/>
    </source>
</evidence>
<evidence type="ECO:0000313" key="4">
    <source>
        <dbReference type="Proteomes" id="UP000266633"/>
    </source>
</evidence>
<dbReference type="Pfam" id="PF00391">
    <property type="entry name" value="PEP-utilizers"/>
    <property type="match status" value="1"/>
</dbReference>
<feature type="domain" description="PEP-utilising enzyme mobile" evidence="1">
    <location>
        <begin position="788"/>
        <end position="859"/>
    </location>
</feature>
<keyword evidence="4" id="KW-1185">Reference proteome</keyword>
<dbReference type="InterPro" id="IPR051549">
    <property type="entry name" value="PEP_Utilizing_Enz"/>
</dbReference>
<dbReference type="Proteomes" id="UP000266633">
    <property type="component" value="Unassembled WGS sequence"/>
</dbReference>
<comment type="caution">
    <text evidence="3">The sequence shown here is derived from an EMBL/GenBank/DDBJ whole genome shotgun (WGS) entry which is preliminary data.</text>
</comment>
<dbReference type="Gene3D" id="3.50.30.10">
    <property type="entry name" value="Phosphohistidine domain"/>
    <property type="match status" value="1"/>
</dbReference>
<dbReference type="EMBL" id="QZDO01000006">
    <property type="protein sequence ID" value="RJL76090.1"/>
    <property type="molecule type" value="Genomic_DNA"/>
</dbReference>
<gene>
    <name evidence="3" type="ORF">D5077_02685</name>
</gene>
<dbReference type="Pfam" id="PF01326">
    <property type="entry name" value="PPDK_N"/>
    <property type="match status" value="1"/>
</dbReference>
<dbReference type="RefSeq" id="WP_119875254.1">
    <property type="nucleotide sequence ID" value="NZ_CP038499.1"/>
</dbReference>
<dbReference type="SUPFAM" id="SSF52009">
    <property type="entry name" value="Phosphohistidine domain"/>
    <property type="match status" value="1"/>
</dbReference>
<dbReference type="InterPro" id="IPR036637">
    <property type="entry name" value="Phosphohistidine_dom_sf"/>
</dbReference>
<sequence length="866" mass="99673">MIKKISDIKYSDVGSKFYNQKIMSENGIKVARFICITVDEYDKQFVKFKNDINSIIKDIDFDKISSVEDGSEKIKSLFLESEVDPEFYQRIELYLNIQFYDRLLAIRASMLSSCKTYSEDSITHAFAGMSDTYLYVRAKDSLQYIKKCWASGFNVEAMLYRHHNNIPLESFSVSIAIQEMVDSYKSFVMFNIDPVNYSDRTLISCCYGLGEGIVQEKVEIDHYFIPNNGSARTRLSNIKDKKSAVIFDAERGHGTILAPISSEINGGNPTLSEEQLQKLVEIGKKIEGIFGEPQDIEGAFDYDNNIYILQSRPINTEIPVTFWSNYNLTENYPGVSKYLTFSFSEIFYKALLIDSYRKLGVNENRINEKEYEISHVLGYFNGGIYYNINNFMRAHQDVLSSTPYMTKEWEKRIALPLSIRPFYKGKTSSMTRLKVLLNIASNLFLLKSKNKKFFRWWESTNRKVDRSLPAEQTIEQFNDFWAGVCNNWGWTITSGLTLINLHYISRHIVEKFNVSEGDFNRLISEGDNLTSTDVIESSIRISNLITEEELYSTLFSLHENNIIWQMIDTQPGYEEIKAIINQHIDKYGARGLHELKIESPSNRLDKNEFIKQLKMLTISKQNHFTKSYQHSSKDIENIYKRIPFLWRMVLRLSIRSLVEFIKIREDTRYLRSEVFDYAKHVFDKLADDLVKVHAIEKKDDIMHLSVTEIFNHVKCIDSTLDLKSIVTHRSGQFESYKEEKLFSSFFSRNGVIINNKNTNAKLSGIGSSFGIARGIVRIVHNPRAIENIPEGTILVTRETDPAWLFLMVKSTGIIVEKGSLLSHTAITGRKFGIPTIVGVDNCTELFKDGQIIEMNGATGEITLVSE</sequence>
<dbReference type="PANTHER" id="PTHR43615:SF1">
    <property type="entry name" value="PPDK_N DOMAIN-CONTAINING PROTEIN"/>
    <property type="match status" value="1"/>
</dbReference>
<evidence type="ECO:0008006" key="5">
    <source>
        <dbReference type="Google" id="ProtNLM"/>
    </source>
</evidence>
<evidence type="ECO:0000259" key="1">
    <source>
        <dbReference type="Pfam" id="PF00391"/>
    </source>
</evidence>
<accession>A0ABX9NS69</accession>
<feature type="domain" description="Pyruvate phosphate dikinase AMP/ATP-binding" evidence="2">
    <location>
        <begin position="12"/>
        <end position="316"/>
    </location>
</feature>
<dbReference type="InterPro" id="IPR002192">
    <property type="entry name" value="PPDK_AMP/ATP-bd"/>
</dbReference>
<protein>
    <recommendedName>
        <fullName evidence="5">Prodigiosin synthesizing transferase PigC</fullName>
    </recommendedName>
</protein>
<organism evidence="3 4">
    <name type="scientific">Dickeya dianthicola</name>
    <dbReference type="NCBI Taxonomy" id="204039"/>
    <lineage>
        <taxon>Bacteria</taxon>
        <taxon>Pseudomonadati</taxon>
        <taxon>Pseudomonadota</taxon>
        <taxon>Gammaproteobacteria</taxon>
        <taxon>Enterobacterales</taxon>
        <taxon>Pectobacteriaceae</taxon>
        <taxon>Dickeya</taxon>
    </lineage>
</organism>
<dbReference type="InterPro" id="IPR008279">
    <property type="entry name" value="PEP-util_enz_mobile_dom"/>
</dbReference>
<name>A0ABX9NS69_9GAMM</name>
<dbReference type="Gene3D" id="3.30.1490.20">
    <property type="entry name" value="ATP-grasp fold, A domain"/>
    <property type="match status" value="1"/>
</dbReference>